<gene>
    <name evidence="3" type="ORF">DL240_16590</name>
</gene>
<proteinExistence type="predicted"/>
<keyword evidence="4" id="KW-1185">Reference proteome</keyword>
<dbReference type="Proteomes" id="UP000249169">
    <property type="component" value="Unassembled WGS sequence"/>
</dbReference>
<dbReference type="Pfam" id="PF04784">
    <property type="entry name" value="DUF547"/>
    <property type="match status" value="1"/>
</dbReference>
<evidence type="ECO:0000313" key="3">
    <source>
        <dbReference type="EMBL" id="RAL20422.1"/>
    </source>
</evidence>
<comment type="caution">
    <text evidence="3">The sequence shown here is derived from an EMBL/GenBank/DDBJ whole genome shotgun (WGS) entry which is preliminary data.</text>
</comment>
<dbReference type="OrthoDB" id="3902805at2"/>
<organism evidence="3 4">
    <name type="scientific">Lujinxingia litoralis</name>
    <dbReference type="NCBI Taxonomy" id="2211119"/>
    <lineage>
        <taxon>Bacteria</taxon>
        <taxon>Deltaproteobacteria</taxon>
        <taxon>Bradymonadales</taxon>
        <taxon>Lujinxingiaceae</taxon>
        <taxon>Lujinxingia</taxon>
    </lineage>
</organism>
<name>A0A328C536_9DELT</name>
<sequence>MRRWFSAAALVASLVTGGTAWAQEAPGEGGAPAASGEAAAAHGEVIDPALFGELLGRYVDGRGQVDYARWHASAADRQKLNAYVAAIGDAEVRGKSREAQLAFYINAYNALVLQQVLELWPLESVMRSEGFFKERRHRVAGQEMTLDELEHTRVIRARFNEPRIHFVLVCAAKSCPRLRPEPMRARRLEAQLEAAAREFIPATTRKVEGGSVETSQLFNWFAEDFIKSAGSVQAYLARYVRDEATRQALGEGAAVRFSEYDWAINAR</sequence>
<feature type="domain" description="DUF547" evidence="2">
    <location>
        <begin position="96"/>
        <end position="200"/>
    </location>
</feature>
<evidence type="ECO:0000313" key="4">
    <source>
        <dbReference type="Proteomes" id="UP000249169"/>
    </source>
</evidence>
<dbReference type="PANTHER" id="PTHR46361">
    <property type="entry name" value="ELECTRON CARRIER/ PROTEIN DISULFIDE OXIDOREDUCTASE"/>
    <property type="match status" value="1"/>
</dbReference>
<evidence type="ECO:0000259" key="2">
    <source>
        <dbReference type="Pfam" id="PF04784"/>
    </source>
</evidence>
<dbReference type="PANTHER" id="PTHR46361:SF3">
    <property type="entry name" value="ELECTRON CARRIER_ PROTEIN DISULFIDE OXIDOREDUCTASE"/>
    <property type="match status" value="1"/>
</dbReference>
<keyword evidence="1" id="KW-0732">Signal</keyword>
<evidence type="ECO:0000256" key="1">
    <source>
        <dbReference type="SAM" id="SignalP"/>
    </source>
</evidence>
<dbReference type="EMBL" id="QHKO01000010">
    <property type="protein sequence ID" value="RAL20422.1"/>
    <property type="molecule type" value="Genomic_DNA"/>
</dbReference>
<accession>A0A328C536</accession>
<feature type="signal peptide" evidence="1">
    <location>
        <begin position="1"/>
        <end position="22"/>
    </location>
</feature>
<dbReference type="RefSeq" id="WP_111731018.1">
    <property type="nucleotide sequence ID" value="NZ_QHKO01000010.1"/>
</dbReference>
<dbReference type="InterPro" id="IPR006869">
    <property type="entry name" value="DUF547"/>
</dbReference>
<protein>
    <submittedName>
        <fullName evidence="3">DUF547 domain-containing protein</fullName>
    </submittedName>
</protein>
<dbReference type="AlphaFoldDB" id="A0A328C536"/>
<feature type="chain" id="PRO_5016323689" evidence="1">
    <location>
        <begin position="23"/>
        <end position="267"/>
    </location>
</feature>
<reference evidence="3 4" key="1">
    <citation type="submission" date="2018-05" db="EMBL/GenBank/DDBJ databases">
        <title>Lujinxingia marina gen. nov. sp. nov., a new facultative anaerobic member of the class Deltaproteobacteria, and proposal of Lujinxingaceae fam. nov.</title>
        <authorList>
            <person name="Li C.-M."/>
        </authorList>
    </citation>
    <scope>NUCLEOTIDE SEQUENCE [LARGE SCALE GENOMIC DNA]</scope>
    <source>
        <strain evidence="3 4">B210</strain>
    </source>
</reference>